<gene>
    <name evidence="1" type="ORF">K3G42_017443</name>
</gene>
<proteinExistence type="predicted"/>
<evidence type="ECO:0000313" key="2">
    <source>
        <dbReference type="Proteomes" id="UP000827872"/>
    </source>
</evidence>
<keyword evidence="2" id="KW-1185">Reference proteome</keyword>
<dbReference type="Proteomes" id="UP000827872">
    <property type="component" value="Linkage Group LG09"/>
</dbReference>
<evidence type="ECO:0000313" key="1">
    <source>
        <dbReference type="EMBL" id="KAH8003345.1"/>
    </source>
</evidence>
<protein>
    <submittedName>
        <fullName evidence="1">Uncharacterized protein</fullName>
    </submittedName>
</protein>
<accession>A0ACB8FD79</accession>
<reference evidence="1" key="1">
    <citation type="submission" date="2021-08" db="EMBL/GenBank/DDBJ databases">
        <title>The first chromosome-level gecko genome reveals the dynamic sex chromosomes of Neotropical dwarf geckos (Sphaerodactylidae: Sphaerodactylus).</title>
        <authorList>
            <person name="Pinto B.J."/>
            <person name="Keating S.E."/>
            <person name="Gamble T."/>
        </authorList>
    </citation>
    <scope>NUCLEOTIDE SEQUENCE</scope>
    <source>
        <strain evidence="1">TG3544</strain>
    </source>
</reference>
<organism evidence="1 2">
    <name type="scientific">Sphaerodactylus townsendi</name>
    <dbReference type="NCBI Taxonomy" id="933632"/>
    <lineage>
        <taxon>Eukaryota</taxon>
        <taxon>Metazoa</taxon>
        <taxon>Chordata</taxon>
        <taxon>Craniata</taxon>
        <taxon>Vertebrata</taxon>
        <taxon>Euteleostomi</taxon>
        <taxon>Lepidosauria</taxon>
        <taxon>Squamata</taxon>
        <taxon>Bifurcata</taxon>
        <taxon>Gekkota</taxon>
        <taxon>Sphaerodactylidae</taxon>
        <taxon>Sphaerodactylus</taxon>
    </lineage>
</organism>
<name>A0ACB8FD79_9SAUR</name>
<comment type="caution">
    <text evidence="1">The sequence shown here is derived from an EMBL/GenBank/DDBJ whole genome shotgun (WGS) entry which is preliminary data.</text>
</comment>
<dbReference type="EMBL" id="CM037622">
    <property type="protein sequence ID" value="KAH8003345.1"/>
    <property type="molecule type" value="Genomic_DNA"/>
</dbReference>
<sequence>MYHIPEAFGIHPDSGSITVLSPNLDRETISEYKLQVEARDMGGQEFALCTTTEVIIRIGDVNDNVPQVEQNVYEVDVFENTENVEILHIRVKDNDEVGTPSWLATSTIIRGNEDHSFSIAVDQETNTGQLTAVKGLNYEKTKERRLEIVVNNEAPYVLAPHSRALSSSTATVVVRILDEDEGPEFDPCEYFLTIKESLPVGTVVGDYQARDPETGNSEGLSYRIINGLCNWIIIDNRGQLRTTRVLDRDIPNMEYNPCIITVSATDRSGKTGTGKIVITVIDENDNYPVIPESNYIMCKDKEPVYITALDADQPPYTTPFHFEIQKPVGSTWRIIPYDEGSALLSLDEDIPFGNYTLLLRAYDNGGYSGINEIRVRYCNCVFPSDCSDVSSGAVVERAVPEGVTYQNPGEAGFGPLAIVSTMMGTMLTMGVMAMPLGYWLRKRRSRSPEMVDNAASHNLIVSNTEAPGENVTKVFQCEEEEDELHHSKEYVLAYNYEGKGSPVGTLSSCTGESEDEELDFLNQMEPPFKTLVEACIKE</sequence>